<feature type="domain" description="UspA" evidence="3">
    <location>
        <begin position="1"/>
        <end position="138"/>
    </location>
</feature>
<evidence type="ECO:0000313" key="5">
    <source>
        <dbReference type="Proteomes" id="UP000245624"/>
    </source>
</evidence>
<comment type="caution">
    <text evidence="4">The sequence shown here is derived from an EMBL/GenBank/DDBJ whole genome shotgun (WGS) entry which is preliminary data.</text>
</comment>
<gene>
    <name evidence="4" type="ORF">DLJ74_00640</name>
</gene>
<comment type="subcellular location">
    <subcellularLocation>
        <location evidence="2">Cytoplasm</location>
    </subcellularLocation>
</comment>
<dbReference type="SUPFAM" id="SSF52402">
    <property type="entry name" value="Adenine nucleotide alpha hydrolases-like"/>
    <property type="match status" value="1"/>
</dbReference>
<dbReference type="Gene3D" id="3.40.50.620">
    <property type="entry name" value="HUPs"/>
    <property type="match status" value="1"/>
</dbReference>
<dbReference type="Pfam" id="PF00582">
    <property type="entry name" value="Usp"/>
    <property type="match status" value="1"/>
</dbReference>
<dbReference type="PIRSF" id="PIRSF006276">
    <property type="entry name" value="UspA"/>
    <property type="match status" value="1"/>
</dbReference>
<dbReference type="AlphaFoldDB" id="A0A317L601"/>
<evidence type="ECO:0000256" key="2">
    <source>
        <dbReference type="PIRNR" id="PIRNR006276"/>
    </source>
</evidence>
<dbReference type="Proteomes" id="UP000245624">
    <property type="component" value="Unassembled WGS sequence"/>
</dbReference>
<dbReference type="OrthoDB" id="9777884at2"/>
<evidence type="ECO:0000256" key="1">
    <source>
        <dbReference type="ARBA" id="ARBA00008791"/>
    </source>
</evidence>
<reference evidence="4 5" key="1">
    <citation type="submission" date="2018-05" db="EMBL/GenBank/DDBJ databases">
        <title>Genomic analysis of Gracilibacillus dipsosauri DD1 reveals novel features of a salt-tolerant amylase.</title>
        <authorList>
            <person name="Deutch C.E."/>
            <person name="Yang S."/>
        </authorList>
    </citation>
    <scope>NUCLEOTIDE SEQUENCE [LARGE SCALE GENOMIC DNA]</scope>
    <source>
        <strain evidence="4 5">DD1</strain>
    </source>
</reference>
<dbReference type="InterPro" id="IPR006016">
    <property type="entry name" value="UspA"/>
</dbReference>
<dbReference type="InterPro" id="IPR006015">
    <property type="entry name" value="Universal_stress_UspA"/>
</dbReference>
<name>A0A317L601_9BACI</name>
<keyword evidence="5" id="KW-1185">Reference proteome</keyword>
<sequence>MYKKILLATDGSEHSVRAAEHAIEIAQLKNGTIDIVYVVDGNTSKTDVLHGVDKYEVKKEREEKIKPVKDKITSVGIPCETNILHGEPGPSIVEFANDNNYDLVVVGSRGLNKLQTMILGSVSHKILKRVQCPVLVVK</sequence>
<dbReference type="GO" id="GO:0005737">
    <property type="term" value="C:cytoplasm"/>
    <property type="evidence" value="ECO:0007669"/>
    <property type="project" value="UniProtKB-SubCell"/>
</dbReference>
<dbReference type="InterPro" id="IPR014729">
    <property type="entry name" value="Rossmann-like_a/b/a_fold"/>
</dbReference>
<evidence type="ECO:0000313" key="4">
    <source>
        <dbReference type="EMBL" id="PWU70380.1"/>
    </source>
</evidence>
<proteinExistence type="inferred from homology"/>
<keyword evidence="2" id="KW-0963">Cytoplasm</keyword>
<organism evidence="4 5">
    <name type="scientific">Gracilibacillus dipsosauri</name>
    <dbReference type="NCBI Taxonomy" id="178340"/>
    <lineage>
        <taxon>Bacteria</taxon>
        <taxon>Bacillati</taxon>
        <taxon>Bacillota</taxon>
        <taxon>Bacilli</taxon>
        <taxon>Bacillales</taxon>
        <taxon>Bacillaceae</taxon>
        <taxon>Gracilibacillus</taxon>
    </lineage>
</organism>
<comment type="similarity">
    <text evidence="1 2">Belongs to the universal stress protein A family.</text>
</comment>
<accession>A0A317L601</accession>
<dbReference type="PANTHER" id="PTHR46268:SF6">
    <property type="entry name" value="UNIVERSAL STRESS PROTEIN UP12"/>
    <property type="match status" value="1"/>
</dbReference>
<dbReference type="EMBL" id="QGTD01000001">
    <property type="protein sequence ID" value="PWU70380.1"/>
    <property type="molecule type" value="Genomic_DNA"/>
</dbReference>
<protein>
    <recommendedName>
        <fullName evidence="2">Universal stress protein</fullName>
    </recommendedName>
</protein>
<dbReference type="CDD" id="cd00293">
    <property type="entry name" value="USP-like"/>
    <property type="match status" value="1"/>
</dbReference>
<dbReference type="RefSeq" id="WP_054860462.1">
    <property type="nucleotide sequence ID" value="NZ_JAJUIE010000149.1"/>
</dbReference>
<evidence type="ECO:0000259" key="3">
    <source>
        <dbReference type="Pfam" id="PF00582"/>
    </source>
</evidence>
<dbReference type="PANTHER" id="PTHR46268">
    <property type="entry name" value="STRESS RESPONSE PROTEIN NHAX"/>
    <property type="match status" value="1"/>
</dbReference>
<dbReference type="PRINTS" id="PR01438">
    <property type="entry name" value="UNVRSLSTRESS"/>
</dbReference>